<dbReference type="AlphaFoldDB" id="A0A109W5W2"/>
<proteinExistence type="predicted"/>
<sequence>MRIWDIHPGYLNRQSLLGEHRELHGILSILTNGKKGYSRHPETLRWVGCEGALARRHNLLAREMELRGFTDKTPVVLRDGEEHWPETYVDSPARQYALLADKYAGREQGRISLPHSVQQLWSHHKYSVLAREPEMYRSIGRQAASGEASFSDLAAMLAEVLRTPPSPGGIRNAVQHMWGHVSGFPPSESVDGWPMHDLLCETQKRARMHGEAYLLSSTALSELSAWLPACPDGSGKPVFAGN</sequence>
<dbReference type="Pfam" id="PF08349">
    <property type="entry name" value="DUF1722"/>
    <property type="match status" value="1"/>
</dbReference>
<dbReference type="OrthoDB" id="3253436at2"/>
<dbReference type="SUPFAM" id="SSF47077">
    <property type="entry name" value="T4 endonuclease V"/>
    <property type="match status" value="1"/>
</dbReference>
<evidence type="ECO:0000313" key="3">
    <source>
        <dbReference type="Proteomes" id="UP000063964"/>
    </source>
</evidence>
<keyword evidence="3" id="KW-1185">Reference proteome</keyword>
<evidence type="ECO:0000259" key="1">
    <source>
        <dbReference type="Pfam" id="PF08349"/>
    </source>
</evidence>
<gene>
    <name evidence="2" type="ORF">AXF15_05860</name>
</gene>
<reference evidence="3" key="1">
    <citation type="submission" date="2016-02" db="EMBL/GenBank/DDBJ databases">
        <authorList>
            <person name="Holder M.E."/>
            <person name="Ajami N.J."/>
            <person name="Petrosino J.F."/>
        </authorList>
    </citation>
    <scope>NUCLEOTIDE SEQUENCE [LARGE SCALE GENOMIC DNA]</scope>
    <source>
        <strain evidence="3">DSM 12838</strain>
    </source>
</reference>
<dbReference type="KEGG" id="doa:AXF15_05860"/>
<dbReference type="Proteomes" id="UP000063964">
    <property type="component" value="Chromosome"/>
</dbReference>
<dbReference type="RefSeq" id="WP_066604590.1">
    <property type="nucleotide sequence ID" value="NZ_CP014230.1"/>
</dbReference>
<dbReference type="Gene3D" id="1.10.440.10">
    <property type="entry name" value="T4 endonuclease V"/>
    <property type="match status" value="1"/>
</dbReference>
<dbReference type="EMBL" id="CP014230">
    <property type="protein sequence ID" value="AMD92673.1"/>
    <property type="molecule type" value="Genomic_DNA"/>
</dbReference>
<name>A0A109W5W2_9BACT</name>
<organism evidence="2 3">
    <name type="scientific">Desulfomicrobium orale DSM 12838</name>
    <dbReference type="NCBI Taxonomy" id="888061"/>
    <lineage>
        <taxon>Bacteria</taxon>
        <taxon>Pseudomonadati</taxon>
        <taxon>Thermodesulfobacteriota</taxon>
        <taxon>Desulfovibrionia</taxon>
        <taxon>Desulfovibrionales</taxon>
        <taxon>Desulfomicrobiaceae</taxon>
        <taxon>Desulfomicrobium</taxon>
    </lineage>
</organism>
<accession>A0A109W5W2</accession>
<dbReference type="InterPro" id="IPR004260">
    <property type="entry name" value="Pyr-dimer_DNA_glycosylase"/>
</dbReference>
<feature type="domain" description="DUF1722" evidence="1">
    <location>
        <begin position="125"/>
        <end position="182"/>
    </location>
</feature>
<protein>
    <recommendedName>
        <fullName evidence="1">DUF1722 domain-containing protein</fullName>
    </recommendedName>
</protein>
<dbReference type="InterPro" id="IPR024796">
    <property type="entry name" value="T4_endonuc_V"/>
</dbReference>
<dbReference type="InterPro" id="IPR013560">
    <property type="entry name" value="DUF1722"/>
</dbReference>
<dbReference type="STRING" id="888061.AXF15_05860"/>
<evidence type="ECO:0000313" key="2">
    <source>
        <dbReference type="EMBL" id="AMD92673.1"/>
    </source>
</evidence>
<dbReference type="Pfam" id="PF03013">
    <property type="entry name" value="Pyr_excise"/>
    <property type="match status" value="1"/>
</dbReference>